<dbReference type="FunFam" id="3.30.160.60:FF:000759">
    <property type="entry name" value="zinc finger protein 16"/>
    <property type="match status" value="1"/>
</dbReference>
<organism evidence="15 16">
    <name type="scientific">Pelobates cultripes</name>
    <name type="common">Western spadefoot toad</name>
    <dbReference type="NCBI Taxonomy" id="61616"/>
    <lineage>
        <taxon>Eukaryota</taxon>
        <taxon>Metazoa</taxon>
        <taxon>Chordata</taxon>
        <taxon>Craniata</taxon>
        <taxon>Vertebrata</taxon>
        <taxon>Euteleostomi</taxon>
        <taxon>Amphibia</taxon>
        <taxon>Batrachia</taxon>
        <taxon>Anura</taxon>
        <taxon>Pelobatoidea</taxon>
        <taxon>Pelobatidae</taxon>
        <taxon>Pelobates</taxon>
    </lineage>
</organism>
<dbReference type="GO" id="GO:0000977">
    <property type="term" value="F:RNA polymerase II transcription regulatory region sequence-specific DNA binding"/>
    <property type="evidence" value="ECO:0007669"/>
    <property type="project" value="TreeGrafter"/>
</dbReference>
<evidence type="ECO:0000256" key="3">
    <source>
        <dbReference type="ARBA" id="ARBA00006991"/>
    </source>
</evidence>
<comment type="subcellular location">
    <subcellularLocation>
        <location evidence="2">Nucleus</location>
    </subcellularLocation>
</comment>
<evidence type="ECO:0000256" key="5">
    <source>
        <dbReference type="ARBA" id="ARBA00022737"/>
    </source>
</evidence>
<dbReference type="PROSITE" id="PS00028">
    <property type="entry name" value="ZINC_FINGER_C2H2_1"/>
    <property type="match status" value="5"/>
</dbReference>
<sequence>MMTNINRNQMTERILDLTVEVNYLLTGENYIVVKRPAESMLQCSSPCVSDGWNRTLKPSTLPPLHSLIHERNNDQKVLKLTNQIIHLLTGEVWKYLEEHKEPYNDLMIDTHQPLSSLADLNLSETDDLPIHVLSANCVTEGEGTVNQGENSMTFNDRSTKPSTSVRPEILLYEERNLSAGDIYSLKECSQTKSPSAFNVKESVSRNDRNLTDTDIITPTEQTQYPSTRIKDELTSCREDNLTDTDSYTNTEQREYPSTYIKEEFASCDKGNLTDTNIYTPTEQTQTDCSDIHVKEDPASYEEGNLHNLDIQTPVCDPVRQFKGITYNSDGPDLSLTNLNQIKVACSECGEQFTCKTNFIGHRCLQSKSHVIRCLKTCHGVKSRSRIEHEKHSQTKSLPKRHLIHNGEKLKLKNYCPECGKYFKKSSSLKFHWRIHTGEKPFSCSECGKCFSQKTALIGHEWTHREQKPFSCSECGKCFCQRGNFNRHLKIHTGVKPYSCSECGKCFNLKSSLGRHLVIHTGEKPFLCTECGKDFAQKSQLKSHQRVHNRSKPEMKNI</sequence>
<dbReference type="SMART" id="SM00355">
    <property type="entry name" value="ZnF_C2H2"/>
    <property type="match status" value="6"/>
</dbReference>
<dbReference type="EMBL" id="OW240922">
    <property type="protein sequence ID" value="CAH2320921.1"/>
    <property type="molecule type" value="Genomic_DNA"/>
</dbReference>
<dbReference type="Gene3D" id="3.30.160.60">
    <property type="entry name" value="Classic Zinc Finger"/>
    <property type="match status" value="5"/>
</dbReference>
<dbReference type="Pfam" id="PF00096">
    <property type="entry name" value="zf-C2H2"/>
    <property type="match status" value="5"/>
</dbReference>
<dbReference type="GO" id="GO:0008270">
    <property type="term" value="F:zinc ion binding"/>
    <property type="evidence" value="ECO:0007669"/>
    <property type="project" value="UniProtKB-KW"/>
</dbReference>
<dbReference type="FunFam" id="3.30.160.60:FF:000936">
    <property type="entry name" value="Zinc finger protein 577"/>
    <property type="match status" value="1"/>
</dbReference>
<evidence type="ECO:0000256" key="10">
    <source>
        <dbReference type="ARBA" id="ARBA00023163"/>
    </source>
</evidence>
<dbReference type="FunFam" id="3.30.160.60:FF:000966">
    <property type="entry name" value="ZFP90 zinc finger protein"/>
    <property type="match status" value="1"/>
</dbReference>
<protein>
    <submittedName>
        <fullName evidence="15">Oocyte zinc finger -like</fullName>
    </submittedName>
</protein>
<feature type="domain" description="C2H2-type" evidence="14">
    <location>
        <begin position="525"/>
        <end position="552"/>
    </location>
</feature>
<reference evidence="15" key="1">
    <citation type="submission" date="2022-03" db="EMBL/GenBank/DDBJ databases">
        <authorList>
            <person name="Alioto T."/>
            <person name="Alioto T."/>
            <person name="Gomez Garrido J."/>
        </authorList>
    </citation>
    <scope>NUCLEOTIDE SEQUENCE</scope>
</reference>
<evidence type="ECO:0000256" key="4">
    <source>
        <dbReference type="ARBA" id="ARBA00022723"/>
    </source>
</evidence>
<keyword evidence="11" id="KW-0539">Nucleus</keyword>
<proteinExistence type="inferred from homology"/>
<keyword evidence="10" id="KW-0804">Transcription</keyword>
<gene>
    <name evidence="15" type="ORF">PECUL_23A015105</name>
</gene>
<keyword evidence="8" id="KW-0805">Transcription regulation</keyword>
<evidence type="ECO:0000256" key="7">
    <source>
        <dbReference type="ARBA" id="ARBA00022833"/>
    </source>
</evidence>
<dbReference type="FunFam" id="3.30.160.60:FF:001134">
    <property type="entry name" value="Zinc finger protein 70"/>
    <property type="match status" value="1"/>
</dbReference>
<evidence type="ECO:0000256" key="13">
    <source>
        <dbReference type="SAM" id="MobiDB-lite"/>
    </source>
</evidence>
<evidence type="ECO:0000313" key="16">
    <source>
        <dbReference type="Proteomes" id="UP001295444"/>
    </source>
</evidence>
<dbReference type="Proteomes" id="UP001295444">
    <property type="component" value="Chromosome 11"/>
</dbReference>
<name>A0AAD1TAQ4_PELCU</name>
<feature type="domain" description="C2H2-type" evidence="14">
    <location>
        <begin position="413"/>
        <end position="440"/>
    </location>
</feature>
<dbReference type="SUPFAM" id="SSF57667">
    <property type="entry name" value="beta-beta-alpha zinc fingers"/>
    <property type="match status" value="3"/>
</dbReference>
<dbReference type="InterPro" id="IPR013087">
    <property type="entry name" value="Znf_C2H2_type"/>
</dbReference>
<dbReference type="GO" id="GO:0000981">
    <property type="term" value="F:DNA-binding transcription factor activity, RNA polymerase II-specific"/>
    <property type="evidence" value="ECO:0007669"/>
    <property type="project" value="TreeGrafter"/>
</dbReference>
<keyword evidence="4" id="KW-0479">Metal-binding</keyword>
<feature type="compositionally biased region" description="Polar residues" evidence="13">
    <location>
        <begin position="144"/>
        <end position="162"/>
    </location>
</feature>
<comment type="similarity">
    <text evidence="3">Belongs to the krueppel C2H2-type zinc-finger protein family.</text>
</comment>
<feature type="domain" description="C2H2-type" evidence="14">
    <location>
        <begin position="497"/>
        <end position="524"/>
    </location>
</feature>
<evidence type="ECO:0000259" key="14">
    <source>
        <dbReference type="PROSITE" id="PS50157"/>
    </source>
</evidence>
<dbReference type="PANTHER" id="PTHR24381">
    <property type="entry name" value="ZINC FINGER PROTEIN"/>
    <property type="match status" value="1"/>
</dbReference>
<evidence type="ECO:0000256" key="6">
    <source>
        <dbReference type="ARBA" id="ARBA00022771"/>
    </source>
</evidence>
<evidence type="ECO:0000256" key="12">
    <source>
        <dbReference type="PROSITE-ProRule" id="PRU00042"/>
    </source>
</evidence>
<keyword evidence="9" id="KW-0238">DNA-binding</keyword>
<dbReference type="PROSITE" id="PS50157">
    <property type="entry name" value="ZINC_FINGER_C2H2_2"/>
    <property type="match status" value="5"/>
</dbReference>
<accession>A0AAD1TAQ4</accession>
<dbReference type="PANTHER" id="PTHR24381:SF447">
    <property type="entry name" value="ZINC FINGER PROTEIN OZF-LIKE"/>
    <property type="match status" value="1"/>
</dbReference>
<keyword evidence="16" id="KW-1185">Reference proteome</keyword>
<feature type="region of interest" description="Disordered" evidence="13">
    <location>
        <begin position="142"/>
        <end position="162"/>
    </location>
</feature>
<evidence type="ECO:0000256" key="2">
    <source>
        <dbReference type="ARBA" id="ARBA00004123"/>
    </source>
</evidence>
<keyword evidence="7" id="KW-0862">Zinc</keyword>
<keyword evidence="6 12" id="KW-0863">Zinc-finger</keyword>
<dbReference type="FunFam" id="3.30.160.60:FF:001450">
    <property type="entry name" value="zinc finger protein 774"/>
    <property type="match status" value="1"/>
</dbReference>
<evidence type="ECO:0000256" key="9">
    <source>
        <dbReference type="ARBA" id="ARBA00023125"/>
    </source>
</evidence>
<feature type="domain" description="C2H2-type" evidence="14">
    <location>
        <begin position="469"/>
        <end position="496"/>
    </location>
</feature>
<evidence type="ECO:0000256" key="11">
    <source>
        <dbReference type="ARBA" id="ARBA00023242"/>
    </source>
</evidence>
<keyword evidence="5" id="KW-0677">Repeat</keyword>
<dbReference type="GO" id="GO:0005634">
    <property type="term" value="C:nucleus"/>
    <property type="evidence" value="ECO:0007669"/>
    <property type="project" value="UniProtKB-SubCell"/>
</dbReference>
<evidence type="ECO:0000313" key="15">
    <source>
        <dbReference type="EMBL" id="CAH2320921.1"/>
    </source>
</evidence>
<dbReference type="AlphaFoldDB" id="A0AAD1TAQ4"/>
<evidence type="ECO:0000256" key="1">
    <source>
        <dbReference type="ARBA" id="ARBA00003767"/>
    </source>
</evidence>
<evidence type="ECO:0000256" key="8">
    <source>
        <dbReference type="ARBA" id="ARBA00023015"/>
    </source>
</evidence>
<comment type="function">
    <text evidence="1">May be involved in transcriptional regulation.</text>
</comment>
<feature type="domain" description="C2H2-type" evidence="14">
    <location>
        <begin position="441"/>
        <end position="468"/>
    </location>
</feature>
<dbReference type="InterPro" id="IPR036236">
    <property type="entry name" value="Znf_C2H2_sf"/>
</dbReference>